<dbReference type="InterPro" id="IPR050638">
    <property type="entry name" value="AA-Vitamin_Transporters"/>
</dbReference>
<comment type="subcellular location">
    <subcellularLocation>
        <location evidence="1">Membrane</location>
        <topology evidence="1">Multi-pass membrane protein</topology>
    </subcellularLocation>
</comment>
<dbReference type="PANTHER" id="PTHR32322">
    <property type="entry name" value="INNER MEMBRANE TRANSPORTER"/>
    <property type="match status" value="1"/>
</dbReference>
<feature type="domain" description="EamA" evidence="7">
    <location>
        <begin position="42"/>
        <end position="181"/>
    </location>
</feature>
<dbReference type="Proteomes" id="UP000006001">
    <property type="component" value="Unassembled WGS sequence"/>
</dbReference>
<dbReference type="InterPro" id="IPR000620">
    <property type="entry name" value="EamA_dom"/>
</dbReference>
<feature type="transmembrane region" description="Helical" evidence="6">
    <location>
        <begin position="167"/>
        <end position="184"/>
    </location>
</feature>
<accession>D0WI96</accession>
<evidence type="ECO:0000256" key="3">
    <source>
        <dbReference type="ARBA" id="ARBA00022692"/>
    </source>
</evidence>
<comment type="similarity">
    <text evidence="2">Belongs to the EamA transporter family.</text>
</comment>
<evidence type="ECO:0000256" key="6">
    <source>
        <dbReference type="SAM" id="Phobius"/>
    </source>
</evidence>
<evidence type="ECO:0000313" key="9">
    <source>
        <dbReference type="Proteomes" id="UP000006001"/>
    </source>
</evidence>
<dbReference type="InterPro" id="IPR037185">
    <property type="entry name" value="EmrE-like"/>
</dbReference>
<evidence type="ECO:0000259" key="7">
    <source>
        <dbReference type="Pfam" id="PF00892"/>
    </source>
</evidence>
<proteinExistence type="inferred from homology"/>
<evidence type="ECO:0000256" key="4">
    <source>
        <dbReference type="ARBA" id="ARBA00022989"/>
    </source>
</evidence>
<feature type="domain" description="EamA" evidence="7">
    <location>
        <begin position="195"/>
        <end position="344"/>
    </location>
</feature>
<feature type="transmembrane region" description="Helical" evidence="6">
    <location>
        <begin position="139"/>
        <end position="158"/>
    </location>
</feature>
<feature type="transmembrane region" description="Helical" evidence="6">
    <location>
        <begin position="70"/>
        <end position="92"/>
    </location>
</feature>
<feature type="transmembrane region" description="Helical" evidence="6">
    <location>
        <begin position="41"/>
        <end position="64"/>
    </location>
</feature>
<dbReference type="GO" id="GO:0016020">
    <property type="term" value="C:membrane"/>
    <property type="evidence" value="ECO:0007669"/>
    <property type="project" value="UniProtKB-SubCell"/>
</dbReference>
<feature type="transmembrane region" description="Helical" evidence="6">
    <location>
        <begin position="112"/>
        <end position="133"/>
    </location>
</feature>
<reference evidence="8" key="1">
    <citation type="submission" date="2009-10" db="EMBL/GenBank/DDBJ databases">
        <authorList>
            <person name="Weinstock G."/>
            <person name="Sodergren E."/>
            <person name="Clifton S."/>
            <person name="Fulton L."/>
            <person name="Fulton B."/>
            <person name="Courtney L."/>
            <person name="Fronick C."/>
            <person name="Harrison M."/>
            <person name="Strong C."/>
            <person name="Farmer C."/>
            <person name="Delahaunty K."/>
            <person name="Markovic C."/>
            <person name="Hall O."/>
            <person name="Minx P."/>
            <person name="Tomlinson C."/>
            <person name="Mitreva M."/>
            <person name="Nelson J."/>
            <person name="Hou S."/>
            <person name="Wollam A."/>
            <person name="Pepin K.H."/>
            <person name="Johnson M."/>
            <person name="Bhonagiri V."/>
            <person name="Nash W.E."/>
            <person name="Warren W."/>
            <person name="Chinwalla A."/>
            <person name="Mardis E.R."/>
            <person name="Wilson R.K."/>
        </authorList>
    </citation>
    <scope>NUCLEOTIDE SEQUENCE [LARGE SCALE GENOMIC DNA]</scope>
    <source>
        <strain evidence="8">ATCC 700122</strain>
    </source>
</reference>
<dbReference type="SUPFAM" id="SSF103481">
    <property type="entry name" value="Multidrug resistance efflux transporter EmrE"/>
    <property type="match status" value="2"/>
</dbReference>
<dbReference type="PANTHER" id="PTHR32322:SF2">
    <property type="entry name" value="EAMA DOMAIN-CONTAINING PROTEIN"/>
    <property type="match status" value="1"/>
</dbReference>
<feature type="transmembrane region" description="Helical" evidence="6">
    <location>
        <begin position="190"/>
        <end position="212"/>
    </location>
</feature>
<feature type="transmembrane region" description="Helical" evidence="6">
    <location>
        <begin position="270"/>
        <end position="292"/>
    </location>
</feature>
<protein>
    <submittedName>
        <fullName evidence="8">Membrane protein</fullName>
    </submittedName>
</protein>
<dbReference type="HOGENOM" id="CLU_033863_19_0_11"/>
<keyword evidence="3 6" id="KW-0812">Transmembrane</keyword>
<dbReference type="eggNOG" id="COG0697">
    <property type="taxonomic scope" value="Bacteria"/>
</dbReference>
<gene>
    <name evidence="8" type="ORF">HMPREF0762_01568</name>
</gene>
<dbReference type="EMBL" id="ACUX02000016">
    <property type="protein sequence ID" value="EEZ60763.1"/>
    <property type="molecule type" value="Genomic_DNA"/>
</dbReference>
<feature type="transmembrane region" description="Helical" evidence="6">
    <location>
        <begin position="224"/>
        <end position="250"/>
    </location>
</feature>
<comment type="caution">
    <text evidence="8">The sequence shown here is derived from an EMBL/GenBank/DDBJ whole genome shotgun (WGS) entry which is preliminary data.</text>
</comment>
<evidence type="ECO:0000256" key="5">
    <source>
        <dbReference type="ARBA" id="ARBA00023136"/>
    </source>
</evidence>
<evidence type="ECO:0000313" key="8">
    <source>
        <dbReference type="EMBL" id="EEZ60763.1"/>
    </source>
</evidence>
<keyword evidence="4 6" id="KW-1133">Transmembrane helix</keyword>
<evidence type="ECO:0000256" key="2">
    <source>
        <dbReference type="ARBA" id="ARBA00007362"/>
    </source>
</evidence>
<keyword evidence="9" id="KW-1185">Reference proteome</keyword>
<dbReference type="AlphaFoldDB" id="D0WI96"/>
<name>D0WI96_SLAES</name>
<keyword evidence="5 6" id="KW-0472">Membrane</keyword>
<sequence>MVLAAQDRFSSAVDHFRIMRTAARADRGIGRSIMPFMQKRTIGIASTLAGAALWGFSGTCSQFLLESYAISSLFITMVRMLGAGALFIALIAVRYRAQARGILADRRARRRLLLFGIAGLYLCQLTYVIAIGYTNAGTATVMQSLNIVMIMIASCMLARRLPRRPEVAGLVLAIVATAVIATQGDLGTLSLSGAALFWGFATAATAAAYSMLSTPLSRGWGSFVTTGLGMFAGGVAGAAVWIAAFFVPGIDTVASAGNAMGTALIPQLDVAGVAVLAVIVAVGTFAAFFLYLHGIALVGAVQGSQLGAIEPVSATVCSAVLVGTSFSSWDWIGLALMVGTILLVAAGKGDVSKIDAPEPAISAGEYGSDEA</sequence>
<dbReference type="Pfam" id="PF00892">
    <property type="entry name" value="EamA"/>
    <property type="match status" value="2"/>
</dbReference>
<organism evidence="8 9">
    <name type="scientific">Slackia exigua (strain ATCC 700122 / DSM 15923 / CIP 105133 / JCM 11022 / KCTC 5966 / S-7)</name>
    <dbReference type="NCBI Taxonomy" id="649764"/>
    <lineage>
        <taxon>Bacteria</taxon>
        <taxon>Bacillati</taxon>
        <taxon>Actinomycetota</taxon>
        <taxon>Coriobacteriia</taxon>
        <taxon>Eggerthellales</taxon>
        <taxon>Eggerthellaceae</taxon>
        <taxon>Slackia</taxon>
    </lineage>
</organism>
<evidence type="ECO:0000256" key="1">
    <source>
        <dbReference type="ARBA" id="ARBA00004141"/>
    </source>
</evidence>
<dbReference type="STRING" id="649764.HMPREF0762_01568"/>